<name>A0A9C7PUA1_9RHOD</name>
<gene>
    <name evidence="2" type="ORF">GpartN1_g1798.t1</name>
</gene>
<dbReference type="PANTHER" id="PTHR34144:SF2">
    <property type="entry name" value="CAPSULAR ASSOCIATED PROTEIN"/>
    <property type="match status" value="1"/>
</dbReference>
<keyword evidence="1" id="KW-0472">Membrane</keyword>
<proteinExistence type="predicted"/>
<dbReference type="PANTHER" id="PTHR34144">
    <property type="entry name" value="CHROMOSOME 8, WHOLE GENOME SHOTGUN SEQUENCE"/>
    <property type="match status" value="1"/>
</dbReference>
<evidence type="ECO:0000256" key="1">
    <source>
        <dbReference type="SAM" id="Phobius"/>
    </source>
</evidence>
<sequence>MNKSLPPLESMRQRQTGMFSWWRSREVDEAGTKVFSRKILFALKVFSIVLVFSYLFLKGFHSRNLQDVSDLVRWNLAFFYHSNDYTHSLSFELSEKEETPVYCLSHIEYPTVLKSAEPLKQVDVYLGLLLHANEKSLVESWVKETIKLVKNLTERRLDVFISIIEDGCTQDAKAQLQYFSSLLRELQVGFLFILGKSFVGYPHRIYTLSRIRNCVLLPLIRQEILATHVLMFNDVTYQFERVLDLITDGQSYDMKCGIDYFISTEKTLQLYDLWVMRDMDGDIPRAKYPFFNIYDNERFVRKLPFRAYCCWGGIALLNGSLFRQGIRFRGLPKRPSSGYHSQVECPQSEINFLCDDVWEMRGRAEVFIYSSLFSVYRADEVESVSTRLNKIQSEQAQGIVGISPPQDRPRNIVCCPWIEGITNFTGATTLCYSNYPIYKLPEISKVESCIVSNRICTEMTSLAGEYLVQ</sequence>
<dbReference type="Proteomes" id="UP001061958">
    <property type="component" value="Unassembled WGS sequence"/>
</dbReference>
<keyword evidence="1" id="KW-1133">Transmembrane helix</keyword>
<dbReference type="AlphaFoldDB" id="A0A9C7PUA1"/>
<feature type="transmembrane region" description="Helical" evidence="1">
    <location>
        <begin position="39"/>
        <end position="57"/>
    </location>
</feature>
<protein>
    <submittedName>
        <fullName evidence="2">Uncharacterized protein</fullName>
    </submittedName>
</protein>
<dbReference type="Pfam" id="PF11735">
    <property type="entry name" value="CAP59_mtransfer"/>
    <property type="match status" value="1"/>
</dbReference>
<accession>A0A9C7PUA1</accession>
<organism evidence="2 3">
    <name type="scientific">Galdieria partita</name>
    <dbReference type="NCBI Taxonomy" id="83374"/>
    <lineage>
        <taxon>Eukaryota</taxon>
        <taxon>Rhodophyta</taxon>
        <taxon>Bangiophyceae</taxon>
        <taxon>Galdieriales</taxon>
        <taxon>Galdieriaceae</taxon>
        <taxon>Galdieria</taxon>
    </lineage>
</organism>
<keyword evidence="3" id="KW-1185">Reference proteome</keyword>
<comment type="caution">
    <text evidence="2">The sequence shown here is derived from an EMBL/GenBank/DDBJ whole genome shotgun (WGS) entry which is preliminary data.</text>
</comment>
<dbReference type="EMBL" id="BQMJ01000012">
    <property type="protein sequence ID" value="GJQ10007.1"/>
    <property type="molecule type" value="Genomic_DNA"/>
</dbReference>
<evidence type="ECO:0000313" key="2">
    <source>
        <dbReference type="EMBL" id="GJQ10007.1"/>
    </source>
</evidence>
<evidence type="ECO:0000313" key="3">
    <source>
        <dbReference type="Proteomes" id="UP001061958"/>
    </source>
</evidence>
<reference evidence="2" key="1">
    <citation type="journal article" date="2022" name="Proc. Natl. Acad. Sci. U.S.A.">
        <title>Life cycle and functional genomics of the unicellular red alga Galdieria for elucidating algal and plant evolution and industrial use.</title>
        <authorList>
            <person name="Hirooka S."/>
            <person name="Itabashi T."/>
            <person name="Ichinose T.M."/>
            <person name="Onuma R."/>
            <person name="Fujiwara T."/>
            <person name="Yamashita S."/>
            <person name="Jong L.W."/>
            <person name="Tomita R."/>
            <person name="Iwane A.H."/>
            <person name="Miyagishima S.Y."/>
        </authorList>
    </citation>
    <scope>NUCLEOTIDE SEQUENCE</scope>
    <source>
        <strain evidence="2">NBRC 102759</strain>
    </source>
</reference>
<dbReference type="InterPro" id="IPR021047">
    <property type="entry name" value="Mannosyltransferase_CMT1"/>
</dbReference>
<reference evidence="2" key="2">
    <citation type="submission" date="2022-01" db="EMBL/GenBank/DDBJ databases">
        <authorList>
            <person name="Hirooka S."/>
            <person name="Miyagishima S.Y."/>
        </authorList>
    </citation>
    <scope>NUCLEOTIDE SEQUENCE</scope>
    <source>
        <strain evidence="2">NBRC 102759</strain>
    </source>
</reference>
<dbReference type="OrthoDB" id="262547at2759"/>
<keyword evidence="1" id="KW-0812">Transmembrane</keyword>